<evidence type="ECO:0000256" key="3">
    <source>
        <dbReference type="ARBA" id="ARBA00022801"/>
    </source>
</evidence>
<evidence type="ECO:0000256" key="1">
    <source>
        <dbReference type="ARBA" id="ARBA00001947"/>
    </source>
</evidence>
<sequence length="271" mass="28532">MASGETEFRWERMTAAEIGEWAARDATVILPVAALEQHGPHLPVWTDSLIGHATAIRAAGLVAGDAPAIVLPPMWQGISEHHLPFGGTISLDFRAMQAVIACVVRSIRACGFRKLLLSNSHGGNVEPLMVIARELGAETGIPIVTVTIHNAAAAAIAGILETQSGTLHACEAETSLYLALDADGVRKDRIADALSPDARSVGGSAFQRFWSFAERAPVTGVRGDPRAATAEKGERILAAMAEALAKGLRDPALWSTPDDVWAPGRAGRAAQ</sequence>
<comment type="caution">
    <text evidence="6">The sequence shown here is derived from an EMBL/GenBank/DDBJ whole genome shotgun (WGS) entry which is preliminary data.</text>
</comment>
<evidence type="ECO:0000313" key="6">
    <source>
        <dbReference type="EMBL" id="MCR0982446.1"/>
    </source>
</evidence>
<dbReference type="PANTHER" id="PTHR35005">
    <property type="entry name" value="3-DEHYDRO-SCYLLO-INOSOSE HYDROLASE"/>
    <property type="match status" value="1"/>
</dbReference>
<keyword evidence="4" id="KW-0862">Zinc</keyword>
<dbReference type="Gene3D" id="3.40.50.10310">
    <property type="entry name" value="Creatininase"/>
    <property type="match status" value="1"/>
</dbReference>
<accession>A0ABT1X2W6</accession>
<dbReference type="PANTHER" id="PTHR35005:SF1">
    <property type="entry name" value="2-AMINO-5-FORMYLAMINO-6-RIBOSYLAMINOPYRIMIDIN-4(3H)-ONE 5'-MONOPHOSPHATE DEFORMYLASE"/>
    <property type="match status" value="1"/>
</dbReference>
<dbReference type="SUPFAM" id="SSF102215">
    <property type="entry name" value="Creatininase"/>
    <property type="match status" value="1"/>
</dbReference>
<dbReference type="RefSeq" id="WP_257716115.1">
    <property type="nucleotide sequence ID" value="NZ_JANJOU010000007.1"/>
</dbReference>
<comment type="similarity">
    <text evidence="5">Belongs to the creatininase superfamily.</text>
</comment>
<reference evidence="6 7" key="1">
    <citation type="submission" date="2022-06" db="EMBL/GenBank/DDBJ databases">
        <title>Roseomonas CN29.</title>
        <authorList>
            <person name="Cheng Y."/>
            <person name="He X."/>
        </authorList>
    </citation>
    <scope>NUCLEOTIDE SEQUENCE [LARGE SCALE GENOMIC DNA]</scope>
    <source>
        <strain evidence="6 7">CN29</strain>
    </source>
</reference>
<organism evidence="6 7">
    <name type="scientific">Roseomonas populi</name>
    <dbReference type="NCBI Taxonomy" id="3121582"/>
    <lineage>
        <taxon>Bacteria</taxon>
        <taxon>Pseudomonadati</taxon>
        <taxon>Pseudomonadota</taxon>
        <taxon>Alphaproteobacteria</taxon>
        <taxon>Acetobacterales</taxon>
        <taxon>Roseomonadaceae</taxon>
        <taxon>Roseomonas</taxon>
    </lineage>
</organism>
<proteinExistence type="inferred from homology"/>
<comment type="cofactor">
    <cofactor evidence="1">
        <name>Zn(2+)</name>
        <dbReference type="ChEBI" id="CHEBI:29105"/>
    </cofactor>
</comment>
<name>A0ABT1X2W6_9PROT</name>
<gene>
    <name evidence="6" type="ORF">NRP21_10330</name>
</gene>
<keyword evidence="2" id="KW-0479">Metal-binding</keyword>
<evidence type="ECO:0000256" key="4">
    <source>
        <dbReference type="ARBA" id="ARBA00022833"/>
    </source>
</evidence>
<dbReference type="Pfam" id="PF02633">
    <property type="entry name" value="Creatininase"/>
    <property type="match status" value="1"/>
</dbReference>
<dbReference type="InterPro" id="IPR024087">
    <property type="entry name" value="Creatininase-like_sf"/>
</dbReference>
<keyword evidence="3" id="KW-0378">Hydrolase</keyword>
<dbReference type="EMBL" id="JANJOU010000007">
    <property type="protein sequence ID" value="MCR0982446.1"/>
    <property type="molecule type" value="Genomic_DNA"/>
</dbReference>
<evidence type="ECO:0000256" key="2">
    <source>
        <dbReference type="ARBA" id="ARBA00022723"/>
    </source>
</evidence>
<dbReference type="InterPro" id="IPR003785">
    <property type="entry name" value="Creatininase/forma_Hydrolase"/>
</dbReference>
<protein>
    <submittedName>
        <fullName evidence="6">Creatininase family protein</fullName>
    </submittedName>
</protein>
<dbReference type="Proteomes" id="UP001524642">
    <property type="component" value="Unassembled WGS sequence"/>
</dbReference>
<keyword evidence="7" id="KW-1185">Reference proteome</keyword>
<evidence type="ECO:0000313" key="7">
    <source>
        <dbReference type="Proteomes" id="UP001524642"/>
    </source>
</evidence>
<evidence type="ECO:0000256" key="5">
    <source>
        <dbReference type="ARBA" id="ARBA00024029"/>
    </source>
</evidence>